<name>A0A2H4T2T7_9VIRU</name>
<dbReference type="KEGG" id="vg:41701432"/>
<organism evidence="1">
    <name type="scientific">Tomelloso virus</name>
    <dbReference type="NCBI Taxonomy" id="2053981"/>
    <lineage>
        <taxon>Viruses</taxon>
        <taxon>Viruses incertae sedis</taxon>
        <taxon>Naldaviricetes</taxon>
        <taxon>Lefavirales</taxon>
        <taxon>Nudiviridae</taxon>
        <taxon>Alphanudivirus</taxon>
        <taxon>Alphanudivirus alterdromelanogasteris</taxon>
    </lineage>
</organism>
<evidence type="ECO:0000313" key="1">
    <source>
        <dbReference type="EMBL" id="ATY70245.1"/>
    </source>
</evidence>
<sequence>MYSIQSNSARFIYTLNYKENQNKSNQCRLKSGLYFSKESRSDEKIRYTETDMYSIMRTILFLYTFRVSPNESLLEIVNTGQVNYHFGSPVVVDLDLHGLIGLYDTIFGKNFSNVTSRVLNKCFNEYATIWQYFPYENSIKCPSASDFINCAKFVNACVAEYAPCEKFITTNGTDHKIPLQQAIKKLT</sequence>
<evidence type="ECO:0000313" key="2">
    <source>
        <dbReference type="Proteomes" id="UP000289333"/>
    </source>
</evidence>
<dbReference type="OrthoDB" id="19701at10239"/>
<dbReference type="RefSeq" id="YP_009553434.1">
    <property type="nucleotide sequence ID" value="NC_040789.1"/>
</dbReference>
<protein>
    <submittedName>
        <fullName evidence="1">GrBNV gp61-like protein</fullName>
    </submittedName>
</protein>
<dbReference type="Proteomes" id="UP000289333">
    <property type="component" value="Segment"/>
</dbReference>
<keyword evidence="2" id="KW-1185">Reference proteome</keyword>
<dbReference type="GeneID" id="41701432"/>
<proteinExistence type="predicted"/>
<accession>A0A2H4T2T7</accession>
<reference evidence="1" key="1">
    <citation type="journal article" date="2021" name="Virus">
        <title>The discovery, distribution and diversity of DNA viruses associated with Drosophila melanogaster in Europe.</title>
        <authorList>
            <person name="Wallace M.A."/>
            <person name="Coffman K.A."/>
            <person name="Gilbert C."/>
            <person name="Ravindran S."/>
            <person name="Albery G.F."/>
            <person name="Abbott J."/>
            <person name="Argyridou E."/>
            <person name="Bellosta P."/>
            <person name="Betancourt A.J."/>
            <person name="Colinet H."/>
            <person name="Eric K."/>
            <person name="Glaser-Schmitt A."/>
            <person name="Grath S."/>
            <person name="Jelic M."/>
            <person name="Kankare M."/>
            <person name="Kozeretska I."/>
            <person name="Loeschcke V."/>
            <person name="Montchamp-Moreau C."/>
            <person name="Ometto L."/>
            <person name="Onder B.S."/>
            <person name="Orengo D.J."/>
            <person name="Parsch J."/>
            <person name="Pascual M."/>
            <person name="Patenkovic A."/>
            <person name="Puerma E."/>
            <person name="Ritchie M.G."/>
            <person name="Rota-Stabelli O."/>
            <person name="Schou M.F."/>
            <person name="Serga S.V."/>
            <person name="Stamenkovic-Radak M."/>
            <person name="Tanaskovic M."/>
            <person name="Veselinovic M.S."/>
            <person name="Vieira J."/>
            <person name="Vieira C.P."/>
            <person name="Kapun M."/>
            <person name="Flatt T."/>
            <person name="Gonzalez J."/>
            <person name="Staubach F."/>
            <person name="Obbard D.J."/>
        </authorList>
    </citation>
    <scope>NUCLEOTIDE SEQUENCE</scope>
    <source>
        <strain evidence="1">DrosEU28 Tomelloso 2015</strain>
    </source>
</reference>
<dbReference type="EMBL" id="KY457233">
    <property type="protein sequence ID" value="ATY70245.1"/>
    <property type="molecule type" value="Genomic_DNA"/>
</dbReference>